<dbReference type="OrthoDB" id="9850624at2"/>
<organism evidence="1 2">
    <name type="scientific">Deferribacter autotrophicus</name>
    <dbReference type="NCBI Taxonomy" id="500465"/>
    <lineage>
        <taxon>Bacteria</taxon>
        <taxon>Pseudomonadati</taxon>
        <taxon>Deferribacterota</taxon>
        <taxon>Deferribacteres</taxon>
        <taxon>Deferribacterales</taxon>
        <taxon>Deferribacteraceae</taxon>
        <taxon>Deferribacter</taxon>
    </lineage>
</organism>
<dbReference type="RefSeq" id="WP_149265918.1">
    <property type="nucleotide sequence ID" value="NZ_VFJB01000004.1"/>
</dbReference>
<protein>
    <recommendedName>
        <fullName evidence="3">HAMP domain-containing histidine kinase</fullName>
    </recommendedName>
</protein>
<proteinExistence type="predicted"/>
<keyword evidence="2" id="KW-1185">Reference proteome</keyword>
<dbReference type="AlphaFoldDB" id="A0A5A8F468"/>
<dbReference type="Proteomes" id="UP000322876">
    <property type="component" value="Unassembled WGS sequence"/>
</dbReference>
<accession>A0A5A8F468</accession>
<reference evidence="1 2" key="1">
    <citation type="submission" date="2019-06" db="EMBL/GenBank/DDBJ databases">
        <title>Genomic insights into carbon and energy metabolism of Deferribacter autotrophicus revealed new metabolic traits in the phylum Deferribacteres.</title>
        <authorList>
            <person name="Slobodkin A.I."/>
            <person name="Slobodkina G.B."/>
            <person name="Allioux M."/>
            <person name="Alain K."/>
            <person name="Jebbar M."/>
            <person name="Shadrin V."/>
            <person name="Kublanov I.V."/>
            <person name="Toshchakov S.V."/>
            <person name="Bonch-Osmolovskaya E.A."/>
        </authorList>
    </citation>
    <scope>NUCLEOTIDE SEQUENCE [LARGE SCALE GENOMIC DNA]</scope>
    <source>
        <strain evidence="1 2">SL50</strain>
    </source>
</reference>
<evidence type="ECO:0000313" key="2">
    <source>
        <dbReference type="Proteomes" id="UP000322876"/>
    </source>
</evidence>
<sequence>MDNWNILKEINNYFLHNIRTQLSIIISGIELLDFDEEFENLRDSISFSAFLLDIYDALMGNLLDILTNKIQAETTLFELSDPVEKLIGMFNSFKSNNVKFILEKKENCKVKLNLYVFKNVIGVLLAECVKESFGEVKIEVDKMSVNLLVDGDKLNSFLFKINNLLEKYNISIYKNGYVKVKVL</sequence>
<evidence type="ECO:0008006" key="3">
    <source>
        <dbReference type="Google" id="ProtNLM"/>
    </source>
</evidence>
<evidence type="ECO:0000313" key="1">
    <source>
        <dbReference type="EMBL" id="KAA0258361.1"/>
    </source>
</evidence>
<comment type="caution">
    <text evidence="1">The sequence shown here is derived from an EMBL/GenBank/DDBJ whole genome shotgun (WGS) entry which is preliminary data.</text>
</comment>
<name>A0A5A8F468_9BACT</name>
<gene>
    <name evidence="1" type="ORF">FHQ18_04160</name>
</gene>
<dbReference type="EMBL" id="VFJB01000004">
    <property type="protein sequence ID" value="KAA0258361.1"/>
    <property type="molecule type" value="Genomic_DNA"/>
</dbReference>